<keyword evidence="1" id="KW-0812">Transmembrane</keyword>
<evidence type="ECO:0000313" key="3">
    <source>
        <dbReference type="Proteomes" id="UP000297736"/>
    </source>
</evidence>
<accession>A0A4Z0KGS5</accession>
<dbReference type="RefSeq" id="WP_135447873.1">
    <property type="nucleotide sequence ID" value="NZ_JABUYA010000009.1"/>
</dbReference>
<dbReference type="EMBL" id="RHFF01000013">
    <property type="protein sequence ID" value="TGD37846.1"/>
    <property type="molecule type" value="Genomic_DNA"/>
</dbReference>
<organism evidence="2 3">
    <name type="scientific">Brevibacterium aurantiacum</name>
    <dbReference type="NCBI Taxonomy" id="273384"/>
    <lineage>
        <taxon>Bacteria</taxon>
        <taxon>Bacillati</taxon>
        <taxon>Actinomycetota</taxon>
        <taxon>Actinomycetes</taxon>
        <taxon>Micrococcales</taxon>
        <taxon>Brevibacteriaceae</taxon>
        <taxon>Brevibacterium</taxon>
    </lineage>
</organism>
<evidence type="ECO:0000256" key="1">
    <source>
        <dbReference type="SAM" id="Phobius"/>
    </source>
</evidence>
<feature type="transmembrane region" description="Helical" evidence="1">
    <location>
        <begin position="6"/>
        <end position="22"/>
    </location>
</feature>
<name>A0A4Z0KGS5_BREAU</name>
<feature type="transmembrane region" description="Helical" evidence="1">
    <location>
        <begin position="87"/>
        <end position="107"/>
    </location>
</feature>
<keyword evidence="1" id="KW-0472">Membrane</keyword>
<feature type="transmembrane region" description="Helical" evidence="1">
    <location>
        <begin position="58"/>
        <end position="81"/>
    </location>
</feature>
<keyword evidence="1" id="KW-1133">Transmembrane helix</keyword>
<proteinExistence type="predicted"/>
<evidence type="ECO:0000313" key="2">
    <source>
        <dbReference type="EMBL" id="TGD37846.1"/>
    </source>
</evidence>
<gene>
    <name evidence="2" type="ORF">EB834_13280</name>
</gene>
<sequence>MFYPPMAGYLVITAISVFLIIAERRQAIRRNSVIGIRTRHTLASDAAWEAGHRAGAPYLWAMAIISTGHAVALLCVELSGATATGNVLSLLGWALILVCAGLAAKAANQAARSTGH</sequence>
<dbReference type="Proteomes" id="UP000297736">
    <property type="component" value="Unassembled WGS sequence"/>
</dbReference>
<reference evidence="2 3" key="1">
    <citation type="submission" date="2018-10" db="EMBL/GenBank/DDBJ databases">
        <title>Brevibacterium genomes from Austrain hard cheese rinds.</title>
        <authorList>
            <person name="Anast J.M."/>
            <person name="Dzieciol M."/>
            <person name="Schultz D.L."/>
            <person name="Mann E."/>
            <person name="Wagner M."/>
            <person name="Schmitz-Esser S."/>
        </authorList>
    </citation>
    <scope>NUCLEOTIDE SEQUENCE [LARGE SCALE GENOMIC DNA]</scope>
    <source>
        <strain evidence="2 3">L261</strain>
    </source>
</reference>
<comment type="caution">
    <text evidence="2">The sequence shown here is derived from an EMBL/GenBank/DDBJ whole genome shotgun (WGS) entry which is preliminary data.</text>
</comment>
<dbReference type="Pfam" id="PF13630">
    <property type="entry name" value="SdpI"/>
    <property type="match status" value="1"/>
</dbReference>
<dbReference type="AlphaFoldDB" id="A0A4Z0KGS5"/>
<dbReference type="InterPro" id="IPR025962">
    <property type="entry name" value="SdpI/YhfL"/>
</dbReference>
<protein>
    <submittedName>
        <fullName evidence="2">SdpI family protein</fullName>
    </submittedName>
</protein>